<protein>
    <submittedName>
        <fullName evidence="1">Uncharacterized protein</fullName>
    </submittedName>
</protein>
<organism evidence="1 2">
    <name type="scientific">Aspergillus fumigatus (strain CBS 144.89 / FGSC A1163 / CEA10)</name>
    <name type="common">Neosartorya fumigata</name>
    <dbReference type="NCBI Taxonomy" id="451804"/>
    <lineage>
        <taxon>Eukaryota</taxon>
        <taxon>Fungi</taxon>
        <taxon>Dikarya</taxon>
        <taxon>Ascomycota</taxon>
        <taxon>Pezizomycotina</taxon>
        <taxon>Eurotiomycetes</taxon>
        <taxon>Eurotiomycetidae</taxon>
        <taxon>Eurotiales</taxon>
        <taxon>Aspergillaceae</taxon>
        <taxon>Aspergillus</taxon>
        <taxon>Aspergillus subgen. Fumigati</taxon>
    </lineage>
</organism>
<dbReference type="HOGENOM" id="CLU_2263147_0_0_1"/>
<keyword evidence="2" id="KW-1185">Reference proteome</keyword>
<dbReference type="AlphaFoldDB" id="B0XRL9"/>
<reference evidence="1 2" key="1">
    <citation type="journal article" date="2008" name="PLoS Genet.">
        <title>Genomic islands in the pathogenic filamentous fungus Aspergillus fumigatus.</title>
        <authorList>
            <person name="Fedorova N.D."/>
            <person name="Khaldi N."/>
            <person name="Joardar V.S."/>
            <person name="Maiti R."/>
            <person name="Amedeo P."/>
            <person name="Anderson M.J."/>
            <person name="Crabtree J."/>
            <person name="Silva J.C."/>
            <person name="Badger J.H."/>
            <person name="Albarraq A."/>
            <person name="Angiuoli S."/>
            <person name="Bussey H."/>
            <person name="Bowyer P."/>
            <person name="Cotty P.J."/>
            <person name="Dyer P.S."/>
            <person name="Egan A."/>
            <person name="Galens K."/>
            <person name="Fraser-Liggett C.M."/>
            <person name="Haas B.J."/>
            <person name="Inman J.M."/>
            <person name="Kent R."/>
            <person name="Lemieux S."/>
            <person name="Malavazi I."/>
            <person name="Orvis J."/>
            <person name="Roemer T."/>
            <person name="Ronning C.M."/>
            <person name="Sundaram J.P."/>
            <person name="Sutton G."/>
            <person name="Turner G."/>
            <person name="Venter J.C."/>
            <person name="White O.R."/>
            <person name="Whitty B.R."/>
            <person name="Youngman P."/>
            <person name="Wolfe K.H."/>
            <person name="Goldman G.H."/>
            <person name="Wortman J.R."/>
            <person name="Jiang B."/>
            <person name="Denning D.W."/>
            <person name="Nierman W.C."/>
        </authorList>
    </citation>
    <scope>NUCLEOTIDE SEQUENCE [LARGE SCALE GENOMIC DNA]</scope>
    <source>
        <strain evidence="2">CBS 144.89 / FGSC A1163 / CEA10</strain>
    </source>
</reference>
<gene>
    <name evidence="1" type="ORF">AFUB_013140</name>
</gene>
<sequence>MSPRLQPSTYDHRVWKTGLPVRSTVLKPGVECGQSIESPFASKAAAGCFSPLMHHEALLYATKWKIRQTGDDGIAGKYAICFKRKHHPAGGPDGFQEMIDLTL</sequence>
<proteinExistence type="predicted"/>
<evidence type="ECO:0000313" key="2">
    <source>
        <dbReference type="Proteomes" id="UP000001699"/>
    </source>
</evidence>
<dbReference type="VEuPathDB" id="FungiDB:AFUB_013140"/>
<name>B0XRL9_ASPFC</name>
<dbReference type="Proteomes" id="UP000001699">
    <property type="component" value="Unassembled WGS sequence"/>
</dbReference>
<accession>B0XRL9</accession>
<evidence type="ECO:0000313" key="1">
    <source>
        <dbReference type="EMBL" id="EDP56603.1"/>
    </source>
</evidence>
<dbReference type="EMBL" id="DS499594">
    <property type="protein sequence ID" value="EDP56603.1"/>
    <property type="molecule type" value="Genomic_DNA"/>
</dbReference>